<dbReference type="PANTHER" id="PTHR42732">
    <property type="entry name" value="BETA-GALACTOSIDASE"/>
    <property type="match status" value="1"/>
</dbReference>
<comment type="similarity">
    <text evidence="1">Belongs to the glycosyl hydrolase 2 family.</text>
</comment>
<evidence type="ECO:0000256" key="3">
    <source>
        <dbReference type="ARBA" id="ARBA00023295"/>
    </source>
</evidence>
<dbReference type="GO" id="GO:0004553">
    <property type="term" value="F:hydrolase activity, hydrolyzing O-glycosyl compounds"/>
    <property type="evidence" value="ECO:0007669"/>
    <property type="project" value="InterPro"/>
</dbReference>
<feature type="domain" description="Glycosyl hydrolases family 2 sugar binding" evidence="6">
    <location>
        <begin position="12"/>
        <end position="167"/>
    </location>
</feature>
<evidence type="ECO:0000259" key="4">
    <source>
        <dbReference type="Pfam" id="PF00703"/>
    </source>
</evidence>
<keyword evidence="3" id="KW-0326">Glycosidase</keyword>
<dbReference type="SUPFAM" id="SSF51445">
    <property type="entry name" value="(Trans)glycosidases"/>
    <property type="match status" value="1"/>
</dbReference>
<organism evidence="7 8">
    <name type="scientific">Halarchaeum grantii</name>
    <dbReference type="NCBI Taxonomy" id="1193105"/>
    <lineage>
        <taxon>Archaea</taxon>
        <taxon>Methanobacteriati</taxon>
        <taxon>Methanobacteriota</taxon>
        <taxon>Stenosarchaea group</taxon>
        <taxon>Halobacteria</taxon>
        <taxon>Halobacteriales</taxon>
        <taxon>Halobacteriaceae</taxon>
    </lineage>
</organism>
<dbReference type="SUPFAM" id="SSF49785">
    <property type="entry name" value="Galactose-binding domain-like"/>
    <property type="match status" value="1"/>
</dbReference>
<reference evidence="7 8" key="1">
    <citation type="journal article" date="2019" name="Int. J. Syst. Evol. Microbiol.">
        <title>The Global Catalogue of Microorganisms (GCM) 10K type strain sequencing project: providing services to taxonomists for standard genome sequencing and annotation.</title>
        <authorList>
            <consortium name="The Broad Institute Genomics Platform"/>
            <consortium name="The Broad Institute Genome Sequencing Center for Infectious Disease"/>
            <person name="Wu L."/>
            <person name="Ma J."/>
        </authorList>
    </citation>
    <scope>NUCLEOTIDE SEQUENCE [LARGE SCALE GENOMIC DNA]</scope>
    <source>
        <strain evidence="7 8">JCM 19585</strain>
    </source>
</reference>
<dbReference type="RefSeq" id="WP_188883854.1">
    <property type="nucleotide sequence ID" value="NZ_BMPF01000003.1"/>
</dbReference>
<sequence length="875" mass="96561">MNEALHARDATRTLSGRWAFITDPDDAGLDEAFYEPDAAWPDARDVSVPHSWQEEPDLREYTGVGWYRRTFDADALAAGDERVFARFGAVDYEATVWVNGERVGDHTGGYLPFGLDVTDALTAGENTIVLRVRDPEDISEIPHGKQGDPWYTRVSGPWQAVDLVTVPETRVAAARVTPDLEDDTARVAVTASDDSPTDVHVTVVDDAGAPVASESAALDGETASLDLAIPDADYWTPDDPALYDVEVRLAAGGETLDEHTDTFGMRSVSREDGELYLNGEPFTMRGALDQAFYPDTYYRPADLETFEREIRTAKELGFNLLRKHIKPAHPAFLDLADRLGILVWEEPANPAVYSERSKREVREQFEAMVARDYNRPSVIAWSLYNEEWGIGHDDDEEPLWTDTEKQDYLEAFYADARELDATRLVCDNSGWAHVATDLNDYHEYFVAPDRVGAWREKLDHIVEHPEENYGDVRADPDVPLLVSEFGTWGLCDVSRLEGRDGGDPHWFDHDFLTGMKRPAGVRERFAESPAADVFDSLDAFAEAWQRREFQSVEPIIADMREHEGVAGYVITELTDIEWEFNGILDYEREEKVFHDDFARLNAPVMLHLAPSRHAFEAGERVSADVVVANDTAEPYEATLEWSAFGETGTVDVAVPAHEQTRLTDAVTAEAPAAPGLTTATLSVTDGERTASRDVAVDAAHDAPPVSVFVEDDGLGDVLAEHGYATADVPGDADVSVVTAVDATLREFVEHGGHVVVLPDEEGGMAPVDDVTYTALPEEESWNLCAGVLFQDLLPELDAVPGWAFADLYPYAYVSDLEVADDVSVGYVEGWIENPGGAVVSRSLGDGRLDVCTLRVTDAYDENPVARAVLDRLLAE</sequence>
<dbReference type="InterPro" id="IPR051913">
    <property type="entry name" value="GH2_Domain-Containing"/>
</dbReference>
<keyword evidence="2" id="KW-0378">Hydrolase</keyword>
<dbReference type="EMBL" id="BMPF01000003">
    <property type="protein sequence ID" value="GGL38469.1"/>
    <property type="molecule type" value="Genomic_DNA"/>
</dbReference>
<comment type="caution">
    <text evidence="7">The sequence shown here is derived from an EMBL/GenBank/DDBJ whole genome shotgun (WGS) entry which is preliminary data.</text>
</comment>
<protein>
    <recommendedName>
        <fullName evidence="9">Beta-galactosidase</fullName>
    </recommendedName>
</protein>
<dbReference type="InterPro" id="IPR013783">
    <property type="entry name" value="Ig-like_fold"/>
</dbReference>
<dbReference type="InterPro" id="IPR006103">
    <property type="entry name" value="Glyco_hydro_2_cat"/>
</dbReference>
<feature type="domain" description="Glycoside hydrolase family 2 catalytic" evidence="5">
    <location>
        <begin position="271"/>
        <end position="486"/>
    </location>
</feature>
<proteinExistence type="inferred from homology"/>
<evidence type="ECO:0000313" key="8">
    <source>
        <dbReference type="Proteomes" id="UP000628840"/>
    </source>
</evidence>
<dbReference type="InterPro" id="IPR006102">
    <property type="entry name" value="Ig-like_GH2"/>
</dbReference>
<accession>A0A830FBT4</accession>
<evidence type="ECO:0000256" key="2">
    <source>
        <dbReference type="ARBA" id="ARBA00022801"/>
    </source>
</evidence>
<evidence type="ECO:0000313" key="7">
    <source>
        <dbReference type="EMBL" id="GGL38469.1"/>
    </source>
</evidence>
<dbReference type="AlphaFoldDB" id="A0A830FBT4"/>
<dbReference type="GO" id="GO:0005975">
    <property type="term" value="P:carbohydrate metabolic process"/>
    <property type="evidence" value="ECO:0007669"/>
    <property type="project" value="InterPro"/>
</dbReference>
<evidence type="ECO:0000259" key="5">
    <source>
        <dbReference type="Pfam" id="PF02836"/>
    </source>
</evidence>
<evidence type="ECO:0000259" key="6">
    <source>
        <dbReference type="Pfam" id="PF02837"/>
    </source>
</evidence>
<dbReference type="InterPro" id="IPR017853">
    <property type="entry name" value="GH"/>
</dbReference>
<dbReference type="Gene3D" id="3.20.20.80">
    <property type="entry name" value="Glycosidases"/>
    <property type="match status" value="1"/>
</dbReference>
<dbReference type="Pfam" id="PF02836">
    <property type="entry name" value="Glyco_hydro_2_C"/>
    <property type="match status" value="1"/>
</dbReference>
<dbReference type="InterPro" id="IPR036156">
    <property type="entry name" value="Beta-gal/glucu_dom_sf"/>
</dbReference>
<dbReference type="PANTHER" id="PTHR42732:SF3">
    <property type="entry name" value="HYDROLASE"/>
    <property type="match status" value="1"/>
</dbReference>
<dbReference type="Proteomes" id="UP000628840">
    <property type="component" value="Unassembled WGS sequence"/>
</dbReference>
<keyword evidence="8" id="KW-1185">Reference proteome</keyword>
<dbReference type="OrthoDB" id="256347at2157"/>
<dbReference type="InterPro" id="IPR006104">
    <property type="entry name" value="Glyco_hydro_2_N"/>
</dbReference>
<dbReference type="InterPro" id="IPR006101">
    <property type="entry name" value="Glyco_hydro_2"/>
</dbReference>
<dbReference type="Pfam" id="PF00703">
    <property type="entry name" value="Glyco_hydro_2"/>
    <property type="match status" value="1"/>
</dbReference>
<evidence type="ECO:0000256" key="1">
    <source>
        <dbReference type="ARBA" id="ARBA00007401"/>
    </source>
</evidence>
<feature type="domain" description="Glycoside hydrolase family 2 immunoglobulin-like beta-sandwich" evidence="4">
    <location>
        <begin position="169"/>
        <end position="266"/>
    </location>
</feature>
<dbReference type="PRINTS" id="PR00132">
    <property type="entry name" value="GLHYDRLASE2"/>
</dbReference>
<evidence type="ECO:0008006" key="9">
    <source>
        <dbReference type="Google" id="ProtNLM"/>
    </source>
</evidence>
<dbReference type="InterPro" id="IPR008979">
    <property type="entry name" value="Galactose-bd-like_sf"/>
</dbReference>
<gene>
    <name evidence="7" type="ORF">GCM10009037_22620</name>
</gene>
<dbReference type="Pfam" id="PF02837">
    <property type="entry name" value="Glyco_hydro_2_N"/>
    <property type="match status" value="1"/>
</dbReference>
<dbReference type="Gene3D" id="2.60.120.260">
    <property type="entry name" value="Galactose-binding domain-like"/>
    <property type="match status" value="1"/>
</dbReference>
<name>A0A830FBT4_9EURY</name>
<dbReference type="Gene3D" id="2.60.40.10">
    <property type="entry name" value="Immunoglobulins"/>
    <property type="match status" value="1"/>
</dbReference>
<dbReference type="SUPFAM" id="SSF49303">
    <property type="entry name" value="beta-Galactosidase/glucuronidase domain"/>
    <property type="match status" value="1"/>
</dbReference>